<comment type="caution">
    <text evidence="11">The sequence shown here is derived from an EMBL/GenBank/DDBJ whole genome shotgun (WGS) entry which is preliminary data.</text>
</comment>
<comment type="catalytic activity">
    <reaction evidence="7 8">
        <text>hydrogencarbonate + H(+) = CO2 + H2O</text>
        <dbReference type="Rhea" id="RHEA:10748"/>
        <dbReference type="ChEBI" id="CHEBI:15377"/>
        <dbReference type="ChEBI" id="CHEBI:15378"/>
        <dbReference type="ChEBI" id="CHEBI:16526"/>
        <dbReference type="ChEBI" id="CHEBI:17544"/>
        <dbReference type="EC" id="4.2.1.1"/>
    </reaction>
</comment>
<keyword evidence="8" id="KW-0732">Signal</keyword>
<feature type="chain" id="PRO_5043102675" description="Carbonic anhydrase" evidence="8">
    <location>
        <begin position="19"/>
        <end position="321"/>
    </location>
</feature>
<evidence type="ECO:0000256" key="4">
    <source>
        <dbReference type="ARBA" id="ARBA00022723"/>
    </source>
</evidence>
<evidence type="ECO:0000256" key="1">
    <source>
        <dbReference type="ARBA" id="ARBA00002904"/>
    </source>
</evidence>
<dbReference type="PANTHER" id="PTHR18952">
    <property type="entry name" value="CARBONIC ANHYDRASE"/>
    <property type="match status" value="1"/>
</dbReference>
<dbReference type="InterPro" id="IPR023561">
    <property type="entry name" value="Carbonic_anhydrase_a-class"/>
</dbReference>
<sequence length="321" mass="36244">MWKLIAATLLSFATVLEARNWSYTRPETSPSKWFSLGYKSAAGMMQSPIDITTSELEFCRQLKSINLMKNPFVDLKDTKYTVKNDGSTLKILFPADIWYVSFVGDKQKQYEAVEIHFHWGLDDTVGSEHKMNGNSYAAEAHLVTFNRLIYQDLEQAKVSPGGLAVLGFWLMINDEVPEDQTMIGQMGNFSAYAPTVKKPETQTSINAFDLSAVMRLIKSDKYYRYAGSMTTPPCTENVMWTMFQKPALINSRQLSLLRQLQYPPSETAAQMGDNFRPTVKLNTANSLLPRTVCRSSGVLVGFSLAAIFCSLLFYLLQTFIF</sequence>
<name>A0AAV2SYT8_CALDB</name>
<dbReference type="PROSITE" id="PS00162">
    <property type="entry name" value="ALPHA_CA_1"/>
    <property type="match status" value="1"/>
</dbReference>
<dbReference type="InterPro" id="IPR036398">
    <property type="entry name" value="CA_dom_sf"/>
</dbReference>
<feature type="domain" description="Alpha-carbonic anhydrase" evidence="10">
    <location>
        <begin position="19"/>
        <end position="296"/>
    </location>
</feature>
<dbReference type="Pfam" id="PF00194">
    <property type="entry name" value="Carb_anhydrase"/>
    <property type="match status" value="1"/>
</dbReference>
<comment type="function">
    <text evidence="1 8">Reversible hydration of carbon dioxide.</text>
</comment>
<dbReference type="GO" id="GO:0008270">
    <property type="term" value="F:zinc ion binding"/>
    <property type="evidence" value="ECO:0007669"/>
    <property type="project" value="UniProtKB-UniRule"/>
</dbReference>
<evidence type="ECO:0000256" key="6">
    <source>
        <dbReference type="ARBA" id="ARBA00023239"/>
    </source>
</evidence>
<keyword evidence="6 8" id="KW-0456">Lyase</keyword>
<dbReference type="PROSITE" id="PS51144">
    <property type="entry name" value="ALPHA_CA_2"/>
    <property type="match status" value="1"/>
</dbReference>
<evidence type="ECO:0000256" key="3">
    <source>
        <dbReference type="ARBA" id="ARBA00012925"/>
    </source>
</evidence>
<keyword evidence="9" id="KW-0812">Transmembrane</keyword>
<dbReference type="CDD" id="cd00326">
    <property type="entry name" value="alpha_CA"/>
    <property type="match status" value="1"/>
</dbReference>
<dbReference type="AlphaFoldDB" id="A0AAV2SYT8"/>
<accession>A0AAV2SYT8</accession>
<evidence type="ECO:0000256" key="7">
    <source>
        <dbReference type="ARBA" id="ARBA00048348"/>
    </source>
</evidence>
<comment type="similarity">
    <text evidence="2 8">Belongs to the alpha-carbonic anhydrase family.</text>
</comment>
<dbReference type="GO" id="GO:0005886">
    <property type="term" value="C:plasma membrane"/>
    <property type="evidence" value="ECO:0007669"/>
    <property type="project" value="TreeGrafter"/>
</dbReference>
<evidence type="ECO:0000313" key="11">
    <source>
        <dbReference type="EMBL" id="CAL5130358.1"/>
    </source>
</evidence>
<organism evidence="11 12">
    <name type="scientific">Calicophoron daubneyi</name>
    <name type="common">Rumen fluke</name>
    <name type="synonym">Paramphistomum daubneyi</name>
    <dbReference type="NCBI Taxonomy" id="300641"/>
    <lineage>
        <taxon>Eukaryota</taxon>
        <taxon>Metazoa</taxon>
        <taxon>Spiralia</taxon>
        <taxon>Lophotrochozoa</taxon>
        <taxon>Platyhelminthes</taxon>
        <taxon>Trematoda</taxon>
        <taxon>Digenea</taxon>
        <taxon>Plagiorchiida</taxon>
        <taxon>Pronocephalata</taxon>
        <taxon>Paramphistomoidea</taxon>
        <taxon>Paramphistomidae</taxon>
        <taxon>Calicophoron</taxon>
    </lineage>
</organism>
<dbReference type="PANTHER" id="PTHR18952:SF265">
    <property type="entry name" value="CARBONIC ANHYDRASE"/>
    <property type="match status" value="1"/>
</dbReference>
<dbReference type="SMART" id="SM01057">
    <property type="entry name" value="Carb_anhydrase"/>
    <property type="match status" value="1"/>
</dbReference>
<dbReference type="Gene3D" id="3.10.200.10">
    <property type="entry name" value="Alpha carbonic anhydrase"/>
    <property type="match status" value="1"/>
</dbReference>
<keyword evidence="9" id="KW-1133">Transmembrane helix</keyword>
<dbReference type="SUPFAM" id="SSF51069">
    <property type="entry name" value="Carbonic anhydrase"/>
    <property type="match status" value="1"/>
</dbReference>
<dbReference type="InterPro" id="IPR018338">
    <property type="entry name" value="Carbonic_anhydrase_a-class_CS"/>
</dbReference>
<evidence type="ECO:0000313" key="12">
    <source>
        <dbReference type="Proteomes" id="UP001497525"/>
    </source>
</evidence>
<evidence type="ECO:0000259" key="10">
    <source>
        <dbReference type="PROSITE" id="PS51144"/>
    </source>
</evidence>
<evidence type="ECO:0000256" key="9">
    <source>
        <dbReference type="SAM" id="Phobius"/>
    </source>
</evidence>
<gene>
    <name evidence="11" type="ORF">CDAUBV1_LOCUS1974</name>
</gene>
<comment type="cofactor">
    <cofactor evidence="8">
        <name>Zn(2+)</name>
        <dbReference type="ChEBI" id="CHEBI:29105"/>
    </cofactor>
</comment>
<keyword evidence="9" id="KW-0472">Membrane</keyword>
<reference evidence="11" key="1">
    <citation type="submission" date="2024-06" db="EMBL/GenBank/DDBJ databases">
        <authorList>
            <person name="Liu X."/>
            <person name="Lenzi L."/>
            <person name="Haldenby T S."/>
            <person name="Uol C."/>
        </authorList>
    </citation>
    <scope>NUCLEOTIDE SEQUENCE</scope>
</reference>
<dbReference type="EMBL" id="CAXLJL010000062">
    <property type="protein sequence ID" value="CAL5130358.1"/>
    <property type="molecule type" value="Genomic_DNA"/>
</dbReference>
<feature type="signal peptide" evidence="8">
    <location>
        <begin position="1"/>
        <end position="18"/>
    </location>
</feature>
<keyword evidence="4 8" id="KW-0479">Metal-binding</keyword>
<evidence type="ECO:0000256" key="8">
    <source>
        <dbReference type="RuleBase" id="RU367011"/>
    </source>
</evidence>
<evidence type="ECO:0000256" key="2">
    <source>
        <dbReference type="ARBA" id="ARBA00010718"/>
    </source>
</evidence>
<dbReference type="Proteomes" id="UP001497525">
    <property type="component" value="Unassembled WGS sequence"/>
</dbReference>
<feature type="transmembrane region" description="Helical" evidence="9">
    <location>
        <begin position="297"/>
        <end position="316"/>
    </location>
</feature>
<dbReference type="InterPro" id="IPR001148">
    <property type="entry name" value="CA_dom"/>
</dbReference>
<keyword evidence="5 8" id="KW-0862">Zinc</keyword>
<proteinExistence type="inferred from homology"/>
<dbReference type="GO" id="GO:0004089">
    <property type="term" value="F:carbonate dehydratase activity"/>
    <property type="evidence" value="ECO:0007669"/>
    <property type="project" value="UniProtKB-UniRule"/>
</dbReference>
<dbReference type="EC" id="4.2.1.1" evidence="3 8"/>
<evidence type="ECO:0000256" key="5">
    <source>
        <dbReference type="ARBA" id="ARBA00022833"/>
    </source>
</evidence>
<protein>
    <recommendedName>
        <fullName evidence="3 8">Carbonic anhydrase</fullName>
        <ecNumber evidence="3 8">4.2.1.1</ecNumber>
    </recommendedName>
</protein>